<feature type="region of interest" description="Disordered" evidence="1">
    <location>
        <begin position="1"/>
        <end position="25"/>
    </location>
</feature>
<accession>A0A540NRI7</accession>
<evidence type="ECO:0000256" key="1">
    <source>
        <dbReference type="SAM" id="MobiDB-lite"/>
    </source>
</evidence>
<protein>
    <submittedName>
        <fullName evidence="2">Uncharacterized protein</fullName>
    </submittedName>
</protein>
<dbReference type="EMBL" id="VIEB01000009">
    <property type="protein sequence ID" value="TQE13647.1"/>
    <property type="molecule type" value="Genomic_DNA"/>
</dbReference>
<sequence>MLPDHPKPITQIDATSPTKQHHRYDTKRYLVSQPRMLHQSQPENEISPWENYGQHYQQRQTERRRWCCKHLTRCNRNLTHLLERAQQNALKADSRPKRKGSKKMNAQKVYQIG</sequence>
<keyword evidence="3" id="KW-1185">Reference proteome</keyword>
<dbReference type="Proteomes" id="UP000315295">
    <property type="component" value="Unassembled WGS sequence"/>
</dbReference>
<organism evidence="2 3">
    <name type="scientific">Malus baccata</name>
    <name type="common">Siberian crab apple</name>
    <name type="synonym">Pyrus baccata</name>
    <dbReference type="NCBI Taxonomy" id="106549"/>
    <lineage>
        <taxon>Eukaryota</taxon>
        <taxon>Viridiplantae</taxon>
        <taxon>Streptophyta</taxon>
        <taxon>Embryophyta</taxon>
        <taxon>Tracheophyta</taxon>
        <taxon>Spermatophyta</taxon>
        <taxon>Magnoliopsida</taxon>
        <taxon>eudicotyledons</taxon>
        <taxon>Gunneridae</taxon>
        <taxon>Pentapetalae</taxon>
        <taxon>rosids</taxon>
        <taxon>fabids</taxon>
        <taxon>Rosales</taxon>
        <taxon>Rosaceae</taxon>
        <taxon>Amygdaloideae</taxon>
        <taxon>Maleae</taxon>
        <taxon>Malus</taxon>
    </lineage>
</organism>
<feature type="region of interest" description="Disordered" evidence="1">
    <location>
        <begin position="31"/>
        <end position="50"/>
    </location>
</feature>
<name>A0A540NRI7_MALBA</name>
<gene>
    <name evidence="2" type="ORF">C1H46_000654</name>
</gene>
<dbReference type="AlphaFoldDB" id="A0A540NRI7"/>
<feature type="region of interest" description="Disordered" evidence="1">
    <location>
        <begin position="88"/>
        <end position="113"/>
    </location>
</feature>
<evidence type="ECO:0000313" key="2">
    <source>
        <dbReference type="EMBL" id="TQE13647.1"/>
    </source>
</evidence>
<evidence type="ECO:0000313" key="3">
    <source>
        <dbReference type="Proteomes" id="UP000315295"/>
    </source>
</evidence>
<comment type="caution">
    <text evidence="2">The sequence shown here is derived from an EMBL/GenBank/DDBJ whole genome shotgun (WGS) entry which is preliminary data.</text>
</comment>
<reference evidence="2 3" key="1">
    <citation type="journal article" date="2019" name="G3 (Bethesda)">
        <title>Sequencing of a Wild Apple (Malus baccata) Genome Unravels the Differences Between Cultivated and Wild Apple Species Regarding Disease Resistance and Cold Tolerance.</title>
        <authorList>
            <person name="Chen X."/>
        </authorList>
    </citation>
    <scope>NUCLEOTIDE SEQUENCE [LARGE SCALE GENOMIC DNA]</scope>
    <source>
        <strain evidence="3">cv. Shandingzi</strain>
        <tissue evidence="2">Leaves</tissue>
    </source>
</reference>
<proteinExistence type="predicted"/>